<dbReference type="Gene3D" id="3.20.20.100">
    <property type="entry name" value="NADP-dependent oxidoreductase domain"/>
    <property type="match status" value="1"/>
</dbReference>
<sequence length="331" mass="36777">MKLILSTSNLLDAGSSIRRDPTQKSNAELVSSFRANFAAHSHPSNGYTNGLGNGNKPTPRSSYTAWTHMAEDGRQELEIPKLDFEHSALQEEREQYDITVKLFYLPGAPTENRETQTREAVKLVMKELHMPSIDLLIISFPGIYFDEEEDCPDKISTRGPVEADPESLECQIKTWKTLEALHEERVVKKLGIAEFGHDRLVQFLEKTTVRPSVDQVNLRDCCSVPKKLLLLAKSKGIELLVHNDSSNVLPRGTLRELLGPEHAGAGVLAEPTRTGEKRKSMHGEEVKNGHADGEGLKGEVQPLWVVKYTAVVKNRGVVENKGYFAVAELSG</sequence>
<organism evidence="12 13">
    <name type="scientific">Extremus antarcticus</name>
    <dbReference type="NCBI Taxonomy" id="702011"/>
    <lineage>
        <taxon>Eukaryota</taxon>
        <taxon>Fungi</taxon>
        <taxon>Dikarya</taxon>
        <taxon>Ascomycota</taxon>
        <taxon>Pezizomycotina</taxon>
        <taxon>Dothideomycetes</taxon>
        <taxon>Dothideomycetidae</taxon>
        <taxon>Mycosphaerellales</taxon>
        <taxon>Extremaceae</taxon>
        <taxon>Extremus</taxon>
    </lineage>
</organism>
<dbReference type="GO" id="GO:0035226">
    <property type="term" value="F:glutamate-cysteine ligase catalytic subunit binding"/>
    <property type="evidence" value="ECO:0007669"/>
    <property type="project" value="InterPro"/>
</dbReference>
<gene>
    <name evidence="12" type="ORF">LTR09_006503</name>
</gene>
<reference evidence="12" key="1">
    <citation type="submission" date="2023-04" db="EMBL/GenBank/DDBJ databases">
        <title>Black Yeasts Isolated from many extreme environments.</title>
        <authorList>
            <person name="Coleine C."/>
            <person name="Stajich J.E."/>
            <person name="Selbmann L."/>
        </authorList>
    </citation>
    <scope>NUCLEOTIDE SEQUENCE</scope>
    <source>
        <strain evidence="12">CCFEE 5312</strain>
    </source>
</reference>
<comment type="caution">
    <text evidence="12">The sequence shown here is derived from an EMBL/GenBank/DDBJ whole genome shotgun (WGS) entry which is preliminary data.</text>
</comment>
<dbReference type="GO" id="GO:0017109">
    <property type="term" value="C:glutamate-cysteine ligase complex"/>
    <property type="evidence" value="ECO:0007669"/>
    <property type="project" value="TreeGrafter"/>
</dbReference>
<feature type="domain" description="NADP-dependent oxidoreductase" evidence="11">
    <location>
        <begin position="89"/>
        <end position="241"/>
    </location>
</feature>
<evidence type="ECO:0000256" key="5">
    <source>
        <dbReference type="ARBA" id="ARBA00023002"/>
    </source>
</evidence>
<feature type="region of interest" description="Disordered" evidence="10">
    <location>
        <begin position="265"/>
        <end position="294"/>
    </location>
</feature>
<evidence type="ECO:0000313" key="12">
    <source>
        <dbReference type="EMBL" id="KAK3052293.1"/>
    </source>
</evidence>
<evidence type="ECO:0000256" key="8">
    <source>
        <dbReference type="ARBA" id="ARBA00031732"/>
    </source>
</evidence>
<feature type="region of interest" description="Disordered" evidence="10">
    <location>
        <begin position="41"/>
        <end position="60"/>
    </location>
</feature>
<comment type="subunit">
    <text evidence="3">Heterodimer of a catalytic heavy chain and a regulatory light chain.</text>
</comment>
<evidence type="ECO:0000256" key="10">
    <source>
        <dbReference type="SAM" id="MobiDB-lite"/>
    </source>
</evidence>
<dbReference type="Proteomes" id="UP001271007">
    <property type="component" value="Unassembled WGS sequence"/>
</dbReference>
<dbReference type="AlphaFoldDB" id="A0AAJ0DEF7"/>
<dbReference type="PANTHER" id="PTHR13295">
    <property type="entry name" value="GLUTAMATE CYSTEINE LIGASE REGULATORY SUBUNIT"/>
    <property type="match status" value="1"/>
</dbReference>
<dbReference type="SUPFAM" id="SSF51430">
    <property type="entry name" value="NAD(P)-linked oxidoreductase"/>
    <property type="match status" value="1"/>
</dbReference>
<evidence type="ECO:0000256" key="1">
    <source>
        <dbReference type="ARBA" id="ARBA00005006"/>
    </source>
</evidence>
<dbReference type="GO" id="GO:0030234">
    <property type="term" value="F:enzyme regulator activity"/>
    <property type="evidence" value="ECO:0007669"/>
    <property type="project" value="TreeGrafter"/>
</dbReference>
<dbReference type="GO" id="GO:0006750">
    <property type="term" value="P:glutathione biosynthetic process"/>
    <property type="evidence" value="ECO:0007669"/>
    <property type="project" value="UniProtKB-KW"/>
</dbReference>
<dbReference type="InterPro" id="IPR032963">
    <property type="entry name" value="Gclm"/>
</dbReference>
<protein>
    <recommendedName>
        <fullName evidence="8">GCS light chain</fullName>
    </recommendedName>
    <alternativeName>
        <fullName evidence="6">Gamma-ECS regulatory subunit</fullName>
    </alternativeName>
    <alternativeName>
        <fullName evidence="9">Gamma-glutamylcysteine synthetase regulatory subunit</fullName>
    </alternativeName>
    <alternativeName>
        <fullName evidence="7">Glutamate--cysteine ligase modifier subunit</fullName>
    </alternativeName>
</protein>
<feature type="compositionally biased region" description="Polar residues" evidence="10">
    <location>
        <begin position="42"/>
        <end position="60"/>
    </location>
</feature>
<evidence type="ECO:0000256" key="7">
    <source>
        <dbReference type="ARBA" id="ARBA00031154"/>
    </source>
</evidence>
<comment type="pathway">
    <text evidence="1">Sulfur metabolism; glutathione biosynthesis; glutathione from L-cysteine and L-glutamate: step 1/2.</text>
</comment>
<dbReference type="InterPro" id="IPR036812">
    <property type="entry name" value="NAD(P)_OxRdtase_dom_sf"/>
</dbReference>
<proteinExistence type="inferred from homology"/>
<feature type="compositionally biased region" description="Basic and acidic residues" evidence="10">
    <location>
        <begin position="273"/>
        <end position="294"/>
    </location>
</feature>
<dbReference type="EMBL" id="JAWDJX010000021">
    <property type="protein sequence ID" value="KAK3052293.1"/>
    <property type="molecule type" value="Genomic_DNA"/>
</dbReference>
<dbReference type="PANTHER" id="PTHR13295:SF4">
    <property type="entry name" value="GLUTAMATE--CYSTEINE LIGASE REGULATORY SUBUNIT"/>
    <property type="match status" value="1"/>
</dbReference>
<evidence type="ECO:0000313" key="13">
    <source>
        <dbReference type="Proteomes" id="UP001271007"/>
    </source>
</evidence>
<evidence type="ECO:0000256" key="9">
    <source>
        <dbReference type="ARBA" id="ARBA00032926"/>
    </source>
</evidence>
<keyword evidence="13" id="KW-1185">Reference proteome</keyword>
<comment type="similarity">
    <text evidence="2">Belongs to the aldo/keto reductase family. Glutamate--cysteine ligase light chain subfamily.</text>
</comment>
<keyword evidence="4" id="KW-0317">Glutathione biosynthesis</keyword>
<dbReference type="InterPro" id="IPR023210">
    <property type="entry name" value="NADP_OxRdtase_dom"/>
</dbReference>
<name>A0AAJ0DEF7_9PEZI</name>
<evidence type="ECO:0000256" key="3">
    <source>
        <dbReference type="ARBA" id="ARBA00011532"/>
    </source>
</evidence>
<accession>A0AAJ0DEF7</accession>
<evidence type="ECO:0000256" key="4">
    <source>
        <dbReference type="ARBA" id="ARBA00022684"/>
    </source>
</evidence>
<keyword evidence="5" id="KW-0560">Oxidoreductase</keyword>
<evidence type="ECO:0000256" key="2">
    <source>
        <dbReference type="ARBA" id="ARBA00008612"/>
    </source>
</evidence>
<evidence type="ECO:0000259" key="11">
    <source>
        <dbReference type="Pfam" id="PF00248"/>
    </source>
</evidence>
<evidence type="ECO:0000256" key="6">
    <source>
        <dbReference type="ARBA" id="ARBA00030406"/>
    </source>
</evidence>
<dbReference type="Pfam" id="PF00248">
    <property type="entry name" value="Aldo_ket_red"/>
    <property type="match status" value="1"/>
</dbReference>
<dbReference type="GO" id="GO:0016491">
    <property type="term" value="F:oxidoreductase activity"/>
    <property type="evidence" value="ECO:0007669"/>
    <property type="project" value="UniProtKB-KW"/>
</dbReference>